<comment type="caution">
    <text evidence="3">The sequence shown here is derived from an EMBL/GenBank/DDBJ whole genome shotgun (WGS) entry which is preliminary data.</text>
</comment>
<accession>A0A9P5JY45</accession>
<dbReference type="InterPro" id="IPR045338">
    <property type="entry name" value="DUF6535"/>
</dbReference>
<feature type="transmembrane region" description="Helical" evidence="1">
    <location>
        <begin position="132"/>
        <end position="159"/>
    </location>
</feature>
<dbReference type="Pfam" id="PF20153">
    <property type="entry name" value="DUF6535"/>
    <property type="match status" value="1"/>
</dbReference>
<gene>
    <name evidence="3" type="ORF">DFH94DRAFT_811198</name>
</gene>
<dbReference type="Proteomes" id="UP000759537">
    <property type="component" value="Unassembled WGS sequence"/>
</dbReference>
<feature type="transmembrane region" description="Helical" evidence="1">
    <location>
        <begin position="171"/>
        <end position="191"/>
    </location>
</feature>
<keyword evidence="1" id="KW-1133">Transmembrane helix</keyword>
<evidence type="ECO:0000313" key="4">
    <source>
        <dbReference type="Proteomes" id="UP000759537"/>
    </source>
</evidence>
<feature type="domain" description="DUF6535" evidence="2">
    <location>
        <begin position="4"/>
        <end position="160"/>
    </location>
</feature>
<evidence type="ECO:0000259" key="2">
    <source>
        <dbReference type="Pfam" id="PF20153"/>
    </source>
</evidence>
<keyword evidence="1" id="KW-0472">Membrane</keyword>
<sequence>MPRDAEGIVLFTGLFSAALAALITVSVQDLRPDPQDKPTFYLENIYQLLADTNVSHASISPTVAEPPSFSPPRYAIWVNSLWFSSLAISHTSALLATLLQQWTRRYVMVTQPLGSPDKRARLRQFFRGVDNFHFLLATDAVPTLLHLSVFLFFAGLLILLKNINHTVFDAVVVWVVLCVGVYGYITFIPFIQPASPHYAPLASFLWQLYIDILYHVVKLRSRLSPFRKGNHDMDSCQPKRLLSRLEKKAEEIISGKSRELDANILESLLDNLGEDAARERFFEAIPDFYSSRAQKEDFKNHLSQTFYNKFRCSVNQFLDQTLSSDSLSELTRSRRLLTCLKATQAVLGYPASTSIADRIIRSKNWNEIPPSPEIGHILRRWSSSTDSCIAVIGRCIIARIIESVGKHDDTWMALTKSQLGVTDEVLQDYLKHGNSVLLADLITTTRMFFKKGLQFQDTLQSISRFNVQDTLPDLQRNFCNLWDEIVQCVRDRDKGSDCVFILEEIRHVYDELHPGAVAAPAYTAANNDSLLDPGHYSLCAPQSHLFPMMTYTTVSHQGTAPPTNEPSTELDISLISQKISPIATSPSPDNPSSRVPLAPLREFPVEVYSHILPSLGFSYSTTTCHTLATPRDASFLDLSAAGTSPSTSRPGKDLV</sequence>
<reference evidence="3" key="1">
    <citation type="submission" date="2019-10" db="EMBL/GenBank/DDBJ databases">
        <authorList>
            <consortium name="DOE Joint Genome Institute"/>
            <person name="Kuo A."/>
            <person name="Miyauchi S."/>
            <person name="Kiss E."/>
            <person name="Drula E."/>
            <person name="Kohler A."/>
            <person name="Sanchez-Garcia M."/>
            <person name="Andreopoulos B."/>
            <person name="Barry K.W."/>
            <person name="Bonito G."/>
            <person name="Buee M."/>
            <person name="Carver A."/>
            <person name="Chen C."/>
            <person name="Cichocki N."/>
            <person name="Clum A."/>
            <person name="Culley D."/>
            <person name="Crous P.W."/>
            <person name="Fauchery L."/>
            <person name="Girlanda M."/>
            <person name="Hayes R."/>
            <person name="Keri Z."/>
            <person name="LaButti K."/>
            <person name="Lipzen A."/>
            <person name="Lombard V."/>
            <person name="Magnuson J."/>
            <person name="Maillard F."/>
            <person name="Morin E."/>
            <person name="Murat C."/>
            <person name="Nolan M."/>
            <person name="Ohm R."/>
            <person name="Pangilinan J."/>
            <person name="Pereira M."/>
            <person name="Perotto S."/>
            <person name="Peter M."/>
            <person name="Riley R."/>
            <person name="Sitrit Y."/>
            <person name="Stielow B."/>
            <person name="Szollosi G."/>
            <person name="Zifcakova L."/>
            <person name="Stursova M."/>
            <person name="Spatafora J.W."/>
            <person name="Tedersoo L."/>
            <person name="Vaario L.-M."/>
            <person name="Yamada A."/>
            <person name="Yan M."/>
            <person name="Wang P."/>
            <person name="Xu J."/>
            <person name="Bruns T."/>
            <person name="Baldrian P."/>
            <person name="Vilgalys R."/>
            <person name="Henrissat B."/>
            <person name="Grigoriev I.V."/>
            <person name="Hibbett D."/>
            <person name="Nagy L.G."/>
            <person name="Martin F.M."/>
        </authorList>
    </citation>
    <scope>NUCLEOTIDE SEQUENCE</scope>
    <source>
        <strain evidence="3">Prilba</strain>
    </source>
</reference>
<dbReference type="EMBL" id="WHVB01000023">
    <property type="protein sequence ID" value="KAF8471433.1"/>
    <property type="molecule type" value="Genomic_DNA"/>
</dbReference>
<keyword evidence="4" id="KW-1185">Reference proteome</keyword>
<dbReference type="AlphaFoldDB" id="A0A9P5JY45"/>
<organism evidence="3 4">
    <name type="scientific">Russula ochroleuca</name>
    <dbReference type="NCBI Taxonomy" id="152965"/>
    <lineage>
        <taxon>Eukaryota</taxon>
        <taxon>Fungi</taxon>
        <taxon>Dikarya</taxon>
        <taxon>Basidiomycota</taxon>
        <taxon>Agaricomycotina</taxon>
        <taxon>Agaricomycetes</taxon>
        <taxon>Russulales</taxon>
        <taxon>Russulaceae</taxon>
        <taxon>Russula</taxon>
    </lineage>
</organism>
<dbReference type="OrthoDB" id="3219854at2759"/>
<protein>
    <recommendedName>
        <fullName evidence="2">DUF6535 domain-containing protein</fullName>
    </recommendedName>
</protein>
<keyword evidence="1" id="KW-0812">Transmembrane</keyword>
<evidence type="ECO:0000313" key="3">
    <source>
        <dbReference type="EMBL" id="KAF8471433.1"/>
    </source>
</evidence>
<reference evidence="3" key="2">
    <citation type="journal article" date="2020" name="Nat. Commun.">
        <title>Large-scale genome sequencing of mycorrhizal fungi provides insights into the early evolution of symbiotic traits.</title>
        <authorList>
            <person name="Miyauchi S."/>
            <person name="Kiss E."/>
            <person name="Kuo A."/>
            <person name="Drula E."/>
            <person name="Kohler A."/>
            <person name="Sanchez-Garcia M."/>
            <person name="Morin E."/>
            <person name="Andreopoulos B."/>
            <person name="Barry K.W."/>
            <person name="Bonito G."/>
            <person name="Buee M."/>
            <person name="Carver A."/>
            <person name="Chen C."/>
            <person name="Cichocki N."/>
            <person name="Clum A."/>
            <person name="Culley D."/>
            <person name="Crous P.W."/>
            <person name="Fauchery L."/>
            <person name="Girlanda M."/>
            <person name="Hayes R.D."/>
            <person name="Keri Z."/>
            <person name="LaButti K."/>
            <person name="Lipzen A."/>
            <person name="Lombard V."/>
            <person name="Magnuson J."/>
            <person name="Maillard F."/>
            <person name="Murat C."/>
            <person name="Nolan M."/>
            <person name="Ohm R.A."/>
            <person name="Pangilinan J."/>
            <person name="Pereira M.F."/>
            <person name="Perotto S."/>
            <person name="Peter M."/>
            <person name="Pfister S."/>
            <person name="Riley R."/>
            <person name="Sitrit Y."/>
            <person name="Stielow J.B."/>
            <person name="Szollosi G."/>
            <person name="Zifcakova L."/>
            <person name="Stursova M."/>
            <person name="Spatafora J.W."/>
            <person name="Tedersoo L."/>
            <person name="Vaario L.M."/>
            <person name="Yamada A."/>
            <person name="Yan M."/>
            <person name="Wang P."/>
            <person name="Xu J."/>
            <person name="Bruns T."/>
            <person name="Baldrian P."/>
            <person name="Vilgalys R."/>
            <person name="Dunand C."/>
            <person name="Henrissat B."/>
            <person name="Grigoriev I.V."/>
            <person name="Hibbett D."/>
            <person name="Nagy L.G."/>
            <person name="Martin F.M."/>
        </authorList>
    </citation>
    <scope>NUCLEOTIDE SEQUENCE</scope>
    <source>
        <strain evidence="3">Prilba</strain>
    </source>
</reference>
<evidence type="ECO:0000256" key="1">
    <source>
        <dbReference type="SAM" id="Phobius"/>
    </source>
</evidence>
<name>A0A9P5JY45_9AGAM</name>
<proteinExistence type="predicted"/>
<feature type="transmembrane region" description="Helical" evidence="1">
    <location>
        <begin position="7"/>
        <end position="27"/>
    </location>
</feature>